<dbReference type="GO" id="GO:0005516">
    <property type="term" value="F:calmodulin binding"/>
    <property type="evidence" value="ECO:0007669"/>
    <property type="project" value="UniProtKB-KW"/>
</dbReference>
<dbReference type="SUPFAM" id="SSF52540">
    <property type="entry name" value="P-loop containing nucleoside triphosphate hydrolases"/>
    <property type="match status" value="1"/>
</dbReference>
<dbReference type="InterPro" id="IPR025064">
    <property type="entry name" value="DUF4005"/>
</dbReference>
<protein>
    <submittedName>
        <fullName evidence="7">OLC1v1034198C1</fullName>
    </submittedName>
</protein>
<comment type="function">
    <text evidence="4">May be involved in cooperative interactions with calmodulins or calmodulin-like proteins. Recruits calmodulin proteins to microtubules, thus being a potential scaffold in cellular signaling and trafficking. May associate with nucleic acids and regulate gene expression at the transcriptional or post-transcriptional level.</text>
</comment>
<evidence type="ECO:0000313" key="7">
    <source>
        <dbReference type="EMBL" id="CAI9097722.1"/>
    </source>
</evidence>
<accession>A0AAV1CT67</accession>
<evidence type="ECO:0000256" key="4">
    <source>
        <dbReference type="ARBA" id="ARBA00045534"/>
    </source>
</evidence>
<name>A0AAV1CT67_OLDCO</name>
<dbReference type="AlphaFoldDB" id="A0AAV1CT67"/>
<evidence type="ECO:0000256" key="5">
    <source>
        <dbReference type="SAM" id="MobiDB-lite"/>
    </source>
</evidence>
<organism evidence="7 8">
    <name type="scientific">Oldenlandia corymbosa var. corymbosa</name>
    <dbReference type="NCBI Taxonomy" id="529605"/>
    <lineage>
        <taxon>Eukaryota</taxon>
        <taxon>Viridiplantae</taxon>
        <taxon>Streptophyta</taxon>
        <taxon>Embryophyta</taxon>
        <taxon>Tracheophyta</taxon>
        <taxon>Spermatophyta</taxon>
        <taxon>Magnoliopsida</taxon>
        <taxon>eudicotyledons</taxon>
        <taxon>Gunneridae</taxon>
        <taxon>Pentapetalae</taxon>
        <taxon>asterids</taxon>
        <taxon>lamiids</taxon>
        <taxon>Gentianales</taxon>
        <taxon>Rubiaceae</taxon>
        <taxon>Rubioideae</taxon>
        <taxon>Spermacoceae</taxon>
        <taxon>Hedyotis-Oldenlandia complex</taxon>
        <taxon>Oldenlandia</taxon>
    </lineage>
</organism>
<dbReference type="PANTHER" id="PTHR32295">
    <property type="entry name" value="IQ-DOMAIN 5-RELATED"/>
    <property type="match status" value="1"/>
</dbReference>
<dbReference type="Pfam" id="PF13178">
    <property type="entry name" value="DUF4005"/>
    <property type="match status" value="1"/>
</dbReference>
<feature type="compositionally biased region" description="Basic and acidic residues" evidence="5">
    <location>
        <begin position="225"/>
        <end position="242"/>
    </location>
</feature>
<sequence length="290" mass="32588">MGKAARWFGKMTMCFFGMKKDRKKEKARIFASNCRENEEISRNYPAKPSTDSGEIIQQIPVTQLASWQSSYILAAAITATADAPVAVAEAALAVVKARLRISQAEQGGTMMVIGDREKKAATTIQKIFRGHLARRALRALKAIVRVQALFRGYRIRKRIAAIFMEALMLNHAVVLSQRAYHSSINRKNNALASPSRPNISTCRNYMSGTESSRAKLRRPAFNPKQRPEQGTRFRLLHTDEKATSGPRSSFTSGVGVHCLRDEIMASRPSFYEARMPKRSRIQFQTRFGFS</sequence>
<gene>
    <name evidence="7" type="ORF">OLC1_LOCUS8134</name>
</gene>
<reference evidence="7" key="1">
    <citation type="submission" date="2023-03" db="EMBL/GenBank/DDBJ databases">
        <authorList>
            <person name="Julca I."/>
        </authorList>
    </citation>
    <scope>NUCLEOTIDE SEQUENCE</scope>
</reference>
<dbReference type="InterPro" id="IPR027417">
    <property type="entry name" value="P-loop_NTPase"/>
</dbReference>
<feature type="domain" description="DUF4005" evidence="6">
    <location>
        <begin position="192"/>
        <end position="246"/>
    </location>
</feature>
<keyword evidence="1" id="KW-0112">Calmodulin-binding</keyword>
<comment type="similarity">
    <text evidence="2">Belongs to the IQD family.</text>
</comment>
<feature type="region of interest" description="Disordered" evidence="5">
    <location>
        <begin position="212"/>
        <end position="251"/>
    </location>
</feature>
<dbReference type="PANTHER" id="PTHR32295:SF10">
    <property type="entry name" value="PROTEIN IQ-DOMAIN 25"/>
    <property type="match status" value="1"/>
</dbReference>
<evidence type="ECO:0000313" key="8">
    <source>
        <dbReference type="Proteomes" id="UP001161247"/>
    </source>
</evidence>
<evidence type="ECO:0000256" key="3">
    <source>
        <dbReference type="ARBA" id="ARBA00024378"/>
    </source>
</evidence>
<dbReference type="EMBL" id="OX459120">
    <property type="protein sequence ID" value="CAI9097722.1"/>
    <property type="molecule type" value="Genomic_DNA"/>
</dbReference>
<dbReference type="PROSITE" id="PS50096">
    <property type="entry name" value="IQ"/>
    <property type="match status" value="2"/>
</dbReference>
<evidence type="ECO:0000256" key="1">
    <source>
        <dbReference type="ARBA" id="ARBA00022860"/>
    </source>
</evidence>
<dbReference type="InterPro" id="IPR000048">
    <property type="entry name" value="IQ_motif_EF-hand-BS"/>
</dbReference>
<dbReference type="Pfam" id="PF00612">
    <property type="entry name" value="IQ"/>
    <property type="match status" value="2"/>
</dbReference>
<evidence type="ECO:0000256" key="2">
    <source>
        <dbReference type="ARBA" id="ARBA00024341"/>
    </source>
</evidence>
<dbReference type="Proteomes" id="UP001161247">
    <property type="component" value="Chromosome 3"/>
</dbReference>
<evidence type="ECO:0000259" key="6">
    <source>
        <dbReference type="Pfam" id="PF13178"/>
    </source>
</evidence>
<dbReference type="SMART" id="SM00015">
    <property type="entry name" value="IQ"/>
    <property type="match status" value="2"/>
</dbReference>
<comment type="subunit">
    <text evidence="3">Binds to multiple calmodulin (CaM) in the presence of Ca(2+) and CaM-like proteins.</text>
</comment>
<dbReference type="Gene3D" id="1.20.5.190">
    <property type="match status" value="1"/>
</dbReference>
<keyword evidence="8" id="KW-1185">Reference proteome</keyword>
<proteinExistence type="inferred from homology"/>